<dbReference type="Proteomes" id="UP000001555">
    <property type="component" value="Unassembled WGS sequence"/>
</dbReference>
<proteinExistence type="predicted"/>
<accession>B7QDT3</accession>
<evidence type="ECO:0000313" key="5">
    <source>
        <dbReference type="Proteomes" id="UP000001555"/>
    </source>
</evidence>
<evidence type="ECO:0000313" key="3">
    <source>
        <dbReference type="EMBL" id="EEC17005.1"/>
    </source>
</evidence>
<dbReference type="VEuPathDB" id="VectorBase:ISCI022640"/>
<keyword evidence="2" id="KW-0812">Transmembrane</keyword>
<protein>
    <submittedName>
        <fullName evidence="3 4">Uncharacterized protein</fullName>
    </submittedName>
</protein>
<dbReference type="HOGENOM" id="CLU_1139103_0_0_1"/>
<evidence type="ECO:0000256" key="2">
    <source>
        <dbReference type="SAM" id="Phobius"/>
    </source>
</evidence>
<feature type="region of interest" description="Disordered" evidence="1">
    <location>
        <begin position="5"/>
        <end position="38"/>
    </location>
</feature>
<evidence type="ECO:0000256" key="1">
    <source>
        <dbReference type="SAM" id="MobiDB-lite"/>
    </source>
</evidence>
<keyword evidence="2" id="KW-1133">Transmembrane helix</keyword>
<keyword evidence="5" id="KW-1185">Reference proteome</keyword>
<name>B7QDT3_IXOSC</name>
<dbReference type="EMBL" id="DS915637">
    <property type="protein sequence ID" value="EEC17005.1"/>
    <property type="molecule type" value="Genomic_DNA"/>
</dbReference>
<reference evidence="4" key="2">
    <citation type="submission" date="2020-05" db="UniProtKB">
        <authorList>
            <consortium name="EnsemblMetazoa"/>
        </authorList>
    </citation>
    <scope>IDENTIFICATION</scope>
    <source>
        <strain evidence="4">wikel</strain>
    </source>
</reference>
<gene>
    <name evidence="3" type="ORF">IscW_ISCW022640</name>
</gene>
<dbReference type="PaxDb" id="6945-B7QDT3"/>
<feature type="transmembrane region" description="Helical" evidence="2">
    <location>
        <begin position="137"/>
        <end position="155"/>
    </location>
</feature>
<dbReference type="EMBL" id="ABJB010360956">
    <property type="status" value="NOT_ANNOTATED_CDS"/>
    <property type="molecule type" value="Genomic_DNA"/>
</dbReference>
<reference evidence="3 5" key="1">
    <citation type="submission" date="2008-03" db="EMBL/GenBank/DDBJ databases">
        <title>Annotation of Ixodes scapularis.</title>
        <authorList>
            <consortium name="Ixodes scapularis Genome Project Consortium"/>
            <person name="Caler E."/>
            <person name="Hannick L.I."/>
            <person name="Bidwell S."/>
            <person name="Joardar V."/>
            <person name="Thiagarajan M."/>
            <person name="Amedeo P."/>
            <person name="Galinsky K.J."/>
            <person name="Schobel S."/>
            <person name="Inman J."/>
            <person name="Hostetler J."/>
            <person name="Miller J."/>
            <person name="Hammond M."/>
            <person name="Megy K."/>
            <person name="Lawson D."/>
            <person name="Kodira C."/>
            <person name="Sutton G."/>
            <person name="Meyer J."/>
            <person name="Hill C.A."/>
            <person name="Birren B."/>
            <person name="Nene V."/>
            <person name="Collins F."/>
            <person name="Alarcon-Chaidez F."/>
            <person name="Wikel S."/>
            <person name="Strausberg R."/>
        </authorList>
    </citation>
    <scope>NUCLEOTIDE SEQUENCE [LARGE SCALE GENOMIC DNA]</scope>
    <source>
        <strain evidence="5">Wikel</strain>
        <strain evidence="3">Wikel colony</strain>
    </source>
</reference>
<dbReference type="AlphaFoldDB" id="B7QDT3"/>
<dbReference type="VEuPathDB" id="VectorBase:ISCW022640"/>
<sequence length="244" mass="27921">MCLFVNRRGMGQQSRRKDPPPLTGMRHHRHSFDPESCRSPPVLTLADNEKEKSLSCDFGRSNNYFKHQDGQSVLTSKCSLSSGSGERPMLVSCHPPVLCRSERSWRLARTRKEDALRITRQLLTCHKRGGSRADPHLFILPFFFLHMLLVFGALAPDTGCRRLLCRHCATQKHAFPGGWYHAVCIIDVDDTCRRRLGRPAFKSNVGKVSFRRLRRCCRPRGGAERLTMCPMPHVTQCRRVCLFC</sequence>
<dbReference type="InParanoid" id="B7QDT3"/>
<dbReference type="EnsemblMetazoa" id="ISCW022640-RA">
    <property type="protein sequence ID" value="ISCW022640-PA"/>
    <property type="gene ID" value="ISCW022640"/>
</dbReference>
<evidence type="ECO:0000313" key="4">
    <source>
        <dbReference type="EnsemblMetazoa" id="ISCW022640-PA"/>
    </source>
</evidence>
<keyword evidence="2" id="KW-0472">Membrane</keyword>
<organism>
    <name type="scientific">Ixodes scapularis</name>
    <name type="common">Black-legged tick</name>
    <name type="synonym">Deer tick</name>
    <dbReference type="NCBI Taxonomy" id="6945"/>
    <lineage>
        <taxon>Eukaryota</taxon>
        <taxon>Metazoa</taxon>
        <taxon>Ecdysozoa</taxon>
        <taxon>Arthropoda</taxon>
        <taxon>Chelicerata</taxon>
        <taxon>Arachnida</taxon>
        <taxon>Acari</taxon>
        <taxon>Parasitiformes</taxon>
        <taxon>Ixodida</taxon>
        <taxon>Ixodoidea</taxon>
        <taxon>Ixodidae</taxon>
        <taxon>Ixodinae</taxon>
        <taxon>Ixodes</taxon>
    </lineage>
</organism>